<dbReference type="Pfam" id="PF00271">
    <property type="entry name" value="Helicase_C"/>
    <property type="match status" value="1"/>
</dbReference>
<dbReference type="GO" id="GO:0006260">
    <property type="term" value="P:DNA replication"/>
    <property type="evidence" value="ECO:0000318"/>
    <property type="project" value="GO_Central"/>
</dbReference>
<comment type="similarity">
    <text evidence="1">Belongs to the helicase family. RecQ subfamily.</text>
</comment>
<dbReference type="InterPro" id="IPR001650">
    <property type="entry name" value="Helicase_C-like"/>
</dbReference>
<dbReference type="GO" id="GO:0003677">
    <property type="term" value="F:DNA binding"/>
    <property type="evidence" value="ECO:0007669"/>
    <property type="project" value="UniProtKB-KW"/>
</dbReference>
<dbReference type="PROSITE" id="PS51194">
    <property type="entry name" value="HELICASE_CTER"/>
    <property type="match status" value="1"/>
</dbReference>
<dbReference type="GO" id="GO:0005694">
    <property type="term" value="C:chromosome"/>
    <property type="evidence" value="ECO:0000318"/>
    <property type="project" value="GO_Central"/>
</dbReference>
<dbReference type="GO" id="GO:0005524">
    <property type="term" value="F:ATP binding"/>
    <property type="evidence" value="ECO:0007669"/>
    <property type="project" value="UniProtKB-KW"/>
</dbReference>
<evidence type="ECO:0000256" key="1">
    <source>
        <dbReference type="ARBA" id="ARBA00005446"/>
    </source>
</evidence>
<dbReference type="GO" id="GO:0005634">
    <property type="term" value="C:nucleus"/>
    <property type="evidence" value="ECO:0000318"/>
    <property type="project" value="GO_Central"/>
</dbReference>
<dbReference type="GO" id="GO:0009378">
    <property type="term" value="F:four-way junction helicase activity"/>
    <property type="evidence" value="ECO:0000318"/>
    <property type="project" value="GO_Central"/>
</dbReference>
<proteinExistence type="inferred from homology"/>
<dbReference type="InParanoid" id="A0A059B324"/>
<keyword evidence="5" id="KW-0413">Isomerase</keyword>
<protein>
    <recommendedName>
        <fullName evidence="8">DNA 3'-5' helicase</fullName>
        <ecNumber evidence="8">5.6.2.4</ecNumber>
    </recommendedName>
</protein>
<sequence>MDAWDFLVHNFHFPSPRHQACKASVAKQDCFILMPIGGGKSLCYQLPTTLKPGVTVVISPLLSLIQDQIITRTLKYGIPSTFLNSQQTSAQAAAVLQELRQAFRERKDKPSHKLLYVTPEMIVVNSSFLKILKGLHRKGLLLIHFPVMALTATATQPVCEDILKALRIPHNLVIFKTMEPLKQLEELLKKHFANLCGIVDCLSKSECVYIAKYLNDKCGIKTVYHHAGLAAHQRVAVVCATIAFGMGIDKPDVRFVTHNAMSKSIESYYQESGRAARDNLPAVSISLYAKKDFSQVVCMLRCGQGCKTKIFKSAMAQARKMQQYCEFKCQRQTLCVLGESLNQKDYKYGPNPCDNCLRASS</sequence>
<dbReference type="Gene3D" id="3.40.50.300">
    <property type="entry name" value="P-loop containing nucleotide triphosphate hydrolases"/>
    <property type="match status" value="2"/>
</dbReference>
<comment type="catalytic activity">
    <reaction evidence="7">
        <text>Couples ATP hydrolysis with the unwinding of duplex DNA by translocating in the 3'-5' direction.</text>
        <dbReference type="EC" id="5.6.2.4"/>
    </reaction>
</comment>
<dbReference type="SUPFAM" id="SSF52540">
    <property type="entry name" value="P-loop containing nucleoside triphosphate hydrolases"/>
    <property type="match status" value="1"/>
</dbReference>
<organism evidence="11">
    <name type="scientific">Eucalyptus grandis</name>
    <name type="common">Flooded gum</name>
    <dbReference type="NCBI Taxonomy" id="71139"/>
    <lineage>
        <taxon>Eukaryota</taxon>
        <taxon>Viridiplantae</taxon>
        <taxon>Streptophyta</taxon>
        <taxon>Embryophyta</taxon>
        <taxon>Tracheophyta</taxon>
        <taxon>Spermatophyta</taxon>
        <taxon>Magnoliopsida</taxon>
        <taxon>eudicotyledons</taxon>
        <taxon>Gunneridae</taxon>
        <taxon>Pentapetalae</taxon>
        <taxon>rosids</taxon>
        <taxon>malvids</taxon>
        <taxon>Myrtales</taxon>
        <taxon>Myrtaceae</taxon>
        <taxon>Myrtoideae</taxon>
        <taxon>Eucalypteae</taxon>
        <taxon>Eucalyptus</taxon>
    </lineage>
</organism>
<dbReference type="GO" id="GO:0000724">
    <property type="term" value="P:double-strand break repair via homologous recombination"/>
    <property type="evidence" value="ECO:0000318"/>
    <property type="project" value="GO_Central"/>
</dbReference>
<keyword evidence="3" id="KW-0067">ATP-binding</keyword>
<dbReference type="Gramene" id="KCW60414">
    <property type="protein sequence ID" value="KCW60414"/>
    <property type="gene ID" value="EUGRSUZ_H03135"/>
</dbReference>
<dbReference type="GO" id="GO:0005737">
    <property type="term" value="C:cytoplasm"/>
    <property type="evidence" value="ECO:0000318"/>
    <property type="project" value="GO_Central"/>
</dbReference>
<dbReference type="Pfam" id="PF00270">
    <property type="entry name" value="DEAD"/>
    <property type="match status" value="1"/>
</dbReference>
<evidence type="ECO:0000313" key="11">
    <source>
        <dbReference type="EMBL" id="KCW60414.1"/>
    </source>
</evidence>
<dbReference type="STRING" id="71139.A0A059B324"/>
<evidence type="ECO:0000259" key="9">
    <source>
        <dbReference type="PROSITE" id="PS51192"/>
    </source>
</evidence>
<dbReference type="InterPro" id="IPR014001">
    <property type="entry name" value="Helicase_ATP-bd"/>
</dbReference>
<evidence type="ECO:0000259" key="10">
    <source>
        <dbReference type="PROSITE" id="PS51194"/>
    </source>
</evidence>
<evidence type="ECO:0000256" key="3">
    <source>
        <dbReference type="ARBA" id="ARBA00022840"/>
    </source>
</evidence>
<dbReference type="PROSITE" id="PS51192">
    <property type="entry name" value="HELICASE_ATP_BIND_1"/>
    <property type="match status" value="1"/>
</dbReference>
<feature type="domain" description="Helicase C-terminal" evidence="10">
    <location>
        <begin position="183"/>
        <end position="322"/>
    </location>
</feature>
<evidence type="ECO:0000256" key="7">
    <source>
        <dbReference type="ARBA" id="ARBA00034617"/>
    </source>
</evidence>
<feature type="domain" description="Helicase ATP-binding" evidence="9">
    <location>
        <begin position="21"/>
        <end position="172"/>
    </location>
</feature>
<dbReference type="EMBL" id="KK198760">
    <property type="protein sequence ID" value="KCW60414.1"/>
    <property type="molecule type" value="Genomic_DNA"/>
</dbReference>
<evidence type="ECO:0000256" key="6">
    <source>
        <dbReference type="ARBA" id="ARBA00023242"/>
    </source>
</evidence>
<keyword evidence="6" id="KW-0539">Nucleus</keyword>
<dbReference type="AlphaFoldDB" id="A0A059B324"/>
<gene>
    <name evidence="11" type="ORF">EUGRSUZ_H03135</name>
</gene>
<evidence type="ECO:0000256" key="8">
    <source>
        <dbReference type="ARBA" id="ARBA00034808"/>
    </source>
</evidence>
<dbReference type="PANTHER" id="PTHR13710:SF153">
    <property type="entry name" value="RECQ-LIKE DNA HELICASE BLM"/>
    <property type="match status" value="1"/>
</dbReference>
<accession>A0A059B324</accession>
<dbReference type="GO" id="GO:0043138">
    <property type="term" value="F:3'-5' DNA helicase activity"/>
    <property type="evidence" value="ECO:0000318"/>
    <property type="project" value="GO_Central"/>
</dbReference>
<dbReference type="SMART" id="SM00490">
    <property type="entry name" value="HELICc"/>
    <property type="match status" value="1"/>
</dbReference>
<reference evidence="11" key="1">
    <citation type="submission" date="2013-07" db="EMBL/GenBank/DDBJ databases">
        <title>The genome of Eucalyptus grandis.</title>
        <authorList>
            <person name="Schmutz J."/>
            <person name="Hayes R."/>
            <person name="Myburg A."/>
            <person name="Tuskan G."/>
            <person name="Grattapaglia D."/>
            <person name="Rokhsar D.S."/>
        </authorList>
    </citation>
    <scope>NUCLEOTIDE SEQUENCE</scope>
    <source>
        <tissue evidence="11">Leaf extractions</tissue>
    </source>
</reference>
<name>A0A059B324_EUCGR</name>
<dbReference type="InterPro" id="IPR027417">
    <property type="entry name" value="P-loop_NTPase"/>
</dbReference>
<dbReference type="EC" id="5.6.2.4" evidence="8"/>
<evidence type="ECO:0000256" key="4">
    <source>
        <dbReference type="ARBA" id="ARBA00023125"/>
    </source>
</evidence>
<dbReference type="FunCoup" id="A0A059B324">
    <property type="interactions" value="151"/>
</dbReference>
<dbReference type="OMA" id="NTAWPER"/>
<dbReference type="InterPro" id="IPR011545">
    <property type="entry name" value="DEAD/DEAH_box_helicase_dom"/>
</dbReference>
<keyword evidence="2" id="KW-0547">Nucleotide-binding</keyword>
<evidence type="ECO:0000256" key="5">
    <source>
        <dbReference type="ARBA" id="ARBA00023235"/>
    </source>
</evidence>
<evidence type="ECO:0000256" key="2">
    <source>
        <dbReference type="ARBA" id="ARBA00022741"/>
    </source>
</evidence>
<keyword evidence="4" id="KW-0238">DNA-binding</keyword>
<dbReference type="PANTHER" id="PTHR13710">
    <property type="entry name" value="DNA HELICASE RECQ FAMILY MEMBER"/>
    <property type="match status" value="1"/>
</dbReference>